<keyword evidence="3 7" id="KW-0479">Metal-binding</keyword>
<name>A0A2I2KM82_9ACTN</name>
<evidence type="ECO:0000256" key="7">
    <source>
        <dbReference type="RuleBase" id="RU000461"/>
    </source>
</evidence>
<dbReference type="SUPFAM" id="SSF48264">
    <property type="entry name" value="Cytochrome P450"/>
    <property type="match status" value="1"/>
</dbReference>
<dbReference type="GO" id="GO:0005506">
    <property type="term" value="F:iron ion binding"/>
    <property type="evidence" value="ECO:0007669"/>
    <property type="project" value="InterPro"/>
</dbReference>
<reference evidence="8 9" key="1">
    <citation type="submission" date="2017-06" db="EMBL/GenBank/DDBJ databases">
        <authorList>
            <person name="Kim H.J."/>
            <person name="Triplett B.A."/>
        </authorList>
    </citation>
    <scope>NUCLEOTIDE SEQUENCE [LARGE SCALE GENOMIC DNA]</scope>
    <source>
        <strain evidence="8">FRACA_ARgP5</strain>
    </source>
</reference>
<sequence>MPAVVETTGTSASGFTGIMSALMASRLPDPYPVLRSVREAGSFLSGEIAGSPVTLVTTHAEASAVLAHPAIGHGFRDGISYRGHLDDGLGSLVRADPPDHGRLRRLVGRAFTPGVVDALGPRITELCDALLDEALAAGEVDMVEALTRPMPLRVMCRLLGVPAEDEPEFGGWVDALTRGIDPRPSLTPAEVSARASATVAFDDYFRDLIARRRAEPRDDLLSALVAIHDDGDVLSERELLELCTLLLVAGYETTVNLLGGGILALIRNPDQLALLREDPALVGPAVEEMLRHDPPIQLIARTVLADARIAGHDFRQGEGVILHVGTANRDPAAFDEPDRFLVTRYAGGARVRRHLGFGVGIHYCLGAPLARAEAEIAFRTLLRRVRTLTLLDDDVAYRERIVIRGVRSLPLRLTA</sequence>
<evidence type="ECO:0000313" key="9">
    <source>
        <dbReference type="Proteomes" id="UP000234331"/>
    </source>
</evidence>
<dbReference type="OrthoDB" id="3215747at2"/>
<dbReference type="Pfam" id="PF00067">
    <property type="entry name" value="p450"/>
    <property type="match status" value="2"/>
</dbReference>
<keyword evidence="2 7" id="KW-0349">Heme</keyword>
<dbReference type="GO" id="GO:0020037">
    <property type="term" value="F:heme binding"/>
    <property type="evidence" value="ECO:0007669"/>
    <property type="project" value="InterPro"/>
</dbReference>
<evidence type="ECO:0000256" key="3">
    <source>
        <dbReference type="ARBA" id="ARBA00022723"/>
    </source>
</evidence>
<dbReference type="PRINTS" id="PR00385">
    <property type="entry name" value="P450"/>
</dbReference>
<organism evidence="8 9">
    <name type="scientific">Frankia canadensis</name>
    <dbReference type="NCBI Taxonomy" id="1836972"/>
    <lineage>
        <taxon>Bacteria</taxon>
        <taxon>Bacillati</taxon>
        <taxon>Actinomycetota</taxon>
        <taxon>Actinomycetes</taxon>
        <taxon>Frankiales</taxon>
        <taxon>Frankiaceae</taxon>
        <taxon>Frankia</taxon>
    </lineage>
</organism>
<dbReference type="InterPro" id="IPR002397">
    <property type="entry name" value="Cyt_P450_B"/>
</dbReference>
<dbReference type="GO" id="GO:0016705">
    <property type="term" value="F:oxidoreductase activity, acting on paired donors, with incorporation or reduction of molecular oxygen"/>
    <property type="evidence" value="ECO:0007669"/>
    <property type="project" value="InterPro"/>
</dbReference>
<dbReference type="PANTHER" id="PTHR46696">
    <property type="entry name" value="P450, PUTATIVE (EUROFUNG)-RELATED"/>
    <property type="match status" value="1"/>
</dbReference>
<dbReference type="InterPro" id="IPR001128">
    <property type="entry name" value="Cyt_P450"/>
</dbReference>
<dbReference type="Proteomes" id="UP000234331">
    <property type="component" value="Unassembled WGS sequence"/>
</dbReference>
<dbReference type="PANTHER" id="PTHR46696:SF1">
    <property type="entry name" value="CYTOCHROME P450 YJIB-RELATED"/>
    <property type="match status" value="1"/>
</dbReference>
<keyword evidence="4 7" id="KW-0560">Oxidoreductase</keyword>
<protein>
    <submittedName>
        <fullName evidence="8">Cytochrome P450</fullName>
    </submittedName>
</protein>
<dbReference type="FunFam" id="1.10.630.10:FF:000018">
    <property type="entry name" value="Cytochrome P450 monooxygenase"/>
    <property type="match status" value="1"/>
</dbReference>
<evidence type="ECO:0000256" key="4">
    <source>
        <dbReference type="ARBA" id="ARBA00023002"/>
    </source>
</evidence>
<proteinExistence type="inferred from homology"/>
<dbReference type="InterPro" id="IPR036396">
    <property type="entry name" value="Cyt_P450_sf"/>
</dbReference>
<dbReference type="CDD" id="cd20625">
    <property type="entry name" value="CYP164-like"/>
    <property type="match status" value="1"/>
</dbReference>
<evidence type="ECO:0000256" key="6">
    <source>
        <dbReference type="ARBA" id="ARBA00023033"/>
    </source>
</evidence>
<dbReference type="AlphaFoldDB" id="A0A2I2KM82"/>
<dbReference type="InterPro" id="IPR017972">
    <property type="entry name" value="Cyt_P450_CS"/>
</dbReference>
<evidence type="ECO:0000256" key="1">
    <source>
        <dbReference type="ARBA" id="ARBA00010617"/>
    </source>
</evidence>
<keyword evidence="5 7" id="KW-0408">Iron</keyword>
<gene>
    <name evidence="8" type="ORF">FRACA_1550005</name>
</gene>
<keyword evidence="9" id="KW-1185">Reference proteome</keyword>
<dbReference type="EMBL" id="FZMO01000063">
    <property type="protein sequence ID" value="SNQ46775.1"/>
    <property type="molecule type" value="Genomic_DNA"/>
</dbReference>
<dbReference type="Gene3D" id="1.10.630.10">
    <property type="entry name" value="Cytochrome P450"/>
    <property type="match status" value="1"/>
</dbReference>
<evidence type="ECO:0000256" key="5">
    <source>
        <dbReference type="ARBA" id="ARBA00023004"/>
    </source>
</evidence>
<dbReference type="GO" id="GO:0004497">
    <property type="term" value="F:monooxygenase activity"/>
    <property type="evidence" value="ECO:0007669"/>
    <property type="project" value="UniProtKB-KW"/>
</dbReference>
<evidence type="ECO:0000313" key="8">
    <source>
        <dbReference type="EMBL" id="SNQ46775.1"/>
    </source>
</evidence>
<accession>A0A2I2KM82</accession>
<keyword evidence="6 7" id="KW-0503">Monooxygenase</keyword>
<evidence type="ECO:0000256" key="2">
    <source>
        <dbReference type="ARBA" id="ARBA00022617"/>
    </source>
</evidence>
<dbReference type="PROSITE" id="PS00086">
    <property type="entry name" value="CYTOCHROME_P450"/>
    <property type="match status" value="1"/>
</dbReference>
<dbReference type="PRINTS" id="PR00359">
    <property type="entry name" value="BP450"/>
</dbReference>
<comment type="similarity">
    <text evidence="1 7">Belongs to the cytochrome P450 family.</text>
</comment>
<dbReference type="RefSeq" id="WP_101830739.1">
    <property type="nucleotide sequence ID" value="NZ_FZMO01000063.1"/>
</dbReference>